<name>V9IQL8_9CAUD</name>
<dbReference type="KEGG" id="vg:18504810"/>
<evidence type="ECO:0000313" key="2">
    <source>
        <dbReference type="Proteomes" id="UP000018887"/>
    </source>
</evidence>
<protein>
    <submittedName>
        <fullName evidence="1">Tail protein</fullName>
    </submittedName>
</protein>
<keyword evidence="2" id="KW-1185">Reference proteome</keyword>
<dbReference type="Proteomes" id="UP000018887">
    <property type="component" value="Segment"/>
</dbReference>
<gene>
    <name evidence="1" type="primary">X</name>
    <name evidence="1" type="ORF">Smp_12</name>
</gene>
<dbReference type="Pfam" id="PF05489">
    <property type="entry name" value="Phage_tail_X"/>
    <property type="match status" value="1"/>
</dbReference>
<dbReference type="GeneID" id="18504810"/>
<dbReference type="RefSeq" id="YP_009008367.1">
    <property type="nucleotide sequence ID" value="NC_023588.1"/>
</dbReference>
<dbReference type="OrthoDB" id="21776at10239"/>
<organism evidence="1 2">
    <name type="scientific">Stenotrophomonas phage Smp131</name>
    <dbReference type="NCBI Taxonomy" id="1168563"/>
    <lineage>
        <taxon>Viruses</taxon>
        <taxon>Duplodnaviria</taxon>
        <taxon>Heunggongvirae</taxon>
        <taxon>Uroviricota</taxon>
        <taxon>Caudoviricetes</taxon>
        <taxon>Peduoviridae</taxon>
        <taxon>Simpcentumvirus</taxon>
        <taxon>Simpcentumvirus Smp131</taxon>
    </lineage>
</organism>
<reference evidence="1 2" key="1">
    <citation type="journal article" date="2014" name="BMC Microbiol.">
        <title>Genomic sequence of temperate phage Smp131 of Stenotrophomonas maltophilia that has similar prophages in xanthomonads.</title>
        <authorList>
            <person name="Lee C.N."/>
            <person name="Tseng T.T."/>
            <person name="Chang H.C."/>
            <person name="Lin J.W."/>
            <person name="Weng S.F."/>
        </authorList>
    </citation>
    <scope>NUCLEOTIDE SEQUENCE [LARGE SCALE GENOMIC DNA]</scope>
</reference>
<sequence>MRVRSLQGDTIDALCHRHLGTTTGMVERVMALNYGNQPAWPCPAHGHRGELPDVPTPSNGAVMRPLVQLWD</sequence>
<dbReference type="InterPro" id="IPR008861">
    <property type="entry name" value="GpX-like"/>
</dbReference>
<dbReference type="EMBL" id="JQ809663">
    <property type="protein sequence ID" value="AFJ75482.1"/>
    <property type="molecule type" value="Genomic_DNA"/>
</dbReference>
<accession>V9IQL8</accession>
<evidence type="ECO:0000313" key="1">
    <source>
        <dbReference type="EMBL" id="AFJ75482.1"/>
    </source>
</evidence>
<proteinExistence type="predicted"/>